<dbReference type="HOGENOM" id="CLU_1103814_0_0_1"/>
<gene>
    <name evidence="2" type="ORF">IscW_ISCW011491</name>
</gene>
<reference evidence="2 4" key="1">
    <citation type="submission" date="2008-03" db="EMBL/GenBank/DDBJ databases">
        <title>Annotation of Ixodes scapularis.</title>
        <authorList>
            <consortium name="Ixodes scapularis Genome Project Consortium"/>
            <person name="Caler E."/>
            <person name="Hannick L.I."/>
            <person name="Bidwell S."/>
            <person name="Joardar V."/>
            <person name="Thiagarajan M."/>
            <person name="Amedeo P."/>
            <person name="Galinsky K.J."/>
            <person name="Schobel S."/>
            <person name="Inman J."/>
            <person name="Hostetler J."/>
            <person name="Miller J."/>
            <person name="Hammond M."/>
            <person name="Megy K."/>
            <person name="Lawson D."/>
            <person name="Kodira C."/>
            <person name="Sutton G."/>
            <person name="Meyer J."/>
            <person name="Hill C.A."/>
            <person name="Birren B."/>
            <person name="Nene V."/>
            <person name="Collins F."/>
            <person name="Alarcon-Chaidez F."/>
            <person name="Wikel S."/>
            <person name="Strausberg R."/>
        </authorList>
    </citation>
    <scope>NUCLEOTIDE SEQUENCE [LARGE SCALE GENOMIC DNA]</scope>
    <source>
        <strain evidence="4">Wikel</strain>
        <strain evidence="2">Wikel colony</strain>
    </source>
</reference>
<dbReference type="VEuPathDB" id="VectorBase:ISCW011491"/>
<feature type="compositionally biased region" description="Basic and acidic residues" evidence="1">
    <location>
        <begin position="30"/>
        <end position="44"/>
    </location>
</feature>
<name>B7Q796_IXOSC</name>
<evidence type="ECO:0000313" key="3">
    <source>
        <dbReference type="EnsemblMetazoa" id="ISCW011491-PA"/>
    </source>
</evidence>
<evidence type="ECO:0000313" key="4">
    <source>
        <dbReference type="Proteomes" id="UP000001555"/>
    </source>
</evidence>
<dbReference type="AlphaFoldDB" id="B7Q796"/>
<dbReference type="Proteomes" id="UP000001555">
    <property type="component" value="Unassembled WGS sequence"/>
</dbReference>
<dbReference type="EMBL" id="ABJB010860805">
    <property type="status" value="NOT_ANNOTATED_CDS"/>
    <property type="molecule type" value="Genomic_DNA"/>
</dbReference>
<sequence>MATWRDSLNDPEREMLVYGESLGLSPYTRTPEKRTKRSLDKEDMPALPDPCPDPDARRLINTAWLPRAKTERALHGLATFLTVSGIIASADPAVVLPRLLTDLRRPPGNQPPARERGTVNLVLPAAEGLRRVKGPGCVVQNGPHVDIAGGLGGTAGFRRLGPMEAAAETRAGPVIGAYSICVPRPDHRGRGQNGCRGMPDPSGRGNLLLRLQRPRAHLYDGGPAPSFPPPPKPSRRRRRRRPRWRRHLSRAT</sequence>
<accession>B7Q796</accession>
<dbReference type="EMBL" id="ABJB010737735">
    <property type="status" value="NOT_ANNOTATED_CDS"/>
    <property type="molecule type" value="Genomic_DNA"/>
</dbReference>
<proteinExistence type="predicted"/>
<evidence type="ECO:0000313" key="2">
    <source>
        <dbReference type="EMBL" id="EEC14718.1"/>
    </source>
</evidence>
<organism>
    <name type="scientific">Ixodes scapularis</name>
    <name type="common">Black-legged tick</name>
    <name type="synonym">Deer tick</name>
    <dbReference type="NCBI Taxonomy" id="6945"/>
    <lineage>
        <taxon>Eukaryota</taxon>
        <taxon>Metazoa</taxon>
        <taxon>Ecdysozoa</taxon>
        <taxon>Arthropoda</taxon>
        <taxon>Chelicerata</taxon>
        <taxon>Arachnida</taxon>
        <taxon>Acari</taxon>
        <taxon>Parasitiformes</taxon>
        <taxon>Ixodida</taxon>
        <taxon>Ixodoidea</taxon>
        <taxon>Ixodidae</taxon>
        <taxon>Ixodinae</taxon>
        <taxon>Ixodes</taxon>
    </lineage>
</organism>
<reference evidence="3" key="2">
    <citation type="submission" date="2020-05" db="UniProtKB">
        <authorList>
            <consortium name="EnsemblMetazoa"/>
        </authorList>
    </citation>
    <scope>IDENTIFICATION</scope>
    <source>
        <strain evidence="3">wikel</strain>
    </source>
</reference>
<dbReference type="InParanoid" id="B7Q796"/>
<keyword evidence="4" id="KW-1185">Reference proteome</keyword>
<protein>
    <submittedName>
        <fullName evidence="2 3">Uncharacterized protein</fullName>
    </submittedName>
</protein>
<evidence type="ECO:0000256" key="1">
    <source>
        <dbReference type="SAM" id="MobiDB-lite"/>
    </source>
</evidence>
<dbReference type="EnsemblMetazoa" id="ISCW011491-RA">
    <property type="protein sequence ID" value="ISCW011491-PA"/>
    <property type="gene ID" value="ISCW011491"/>
</dbReference>
<dbReference type="EMBL" id="ABJB010171703">
    <property type="status" value="NOT_ANNOTATED_CDS"/>
    <property type="molecule type" value="Genomic_DNA"/>
</dbReference>
<feature type="region of interest" description="Disordered" evidence="1">
    <location>
        <begin position="217"/>
        <end position="252"/>
    </location>
</feature>
<dbReference type="VEuPathDB" id="VectorBase:ISCP_026019"/>
<dbReference type="OrthoDB" id="5985950at2759"/>
<dbReference type="EMBL" id="ABJB010694161">
    <property type="status" value="NOT_ANNOTATED_CDS"/>
    <property type="molecule type" value="Genomic_DNA"/>
</dbReference>
<feature type="region of interest" description="Disordered" evidence="1">
    <location>
        <begin position="20"/>
        <end position="53"/>
    </location>
</feature>
<feature type="compositionally biased region" description="Basic residues" evidence="1">
    <location>
        <begin position="233"/>
        <end position="252"/>
    </location>
</feature>
<dbReference type="PaxDb" id="6945-B7Q796"/>
<dbReference type="VEuPathDB" id="VectorBase:ISCI011491"/>
<dbReference type="EMBL" id="DS873396">
    <property type="protein sequence ID" value="EEC14718.1"/>
    <property type="molecule type" value="Genomic_DNA"/>
</dbReference>